<keyword evidence="1" id="KW-0732">Signal</keyword>
<feature type="chain" id="PRO_5011769531" evidence="1">
    <location>
        <begin position="30"/>
        <end position="663"/>
    </location>
</feature>
<keyword evidence="4" id="KW-1185">Reference proteome</keyword>
<organism evidence="3 4">
    <name type="scientific">Niabella drilacis (strain DSM 25811 / CCM 8410 / CCUG 62505 / LMG 26954 / E90)</name>
    <dbReference type="NCBI Taxonomy" id="1285928"/>
    <lineage>
        <taxon>Bacteria</taxon>
        <taxon>Pseudomonadati</taxon>
        <taxon>Bacteroidota</taxon>
        <taxon>Chitinophagia</taxon>
        <taxon>Chitinophagales</taxon>
        <taxon>Chitinophagaceae</taxon>
        <taxon>Niabella</taxon>
    </lineage>
</organism>
<dbReference type="GO" id="GO:0008237">
    <property type="term" value="F:metallopeptidase activity"/>
    <property type="evidence" value="ECO:0007669"/>
    <property type="project" value="InterPro"/>
</dbReference>
<dbReference type="Gene3D" id="1.10.390.10">
    <property type="entry name" value="Neutral Protease Domain 2"/>
    <property type="match status" value="1"/>
</dbReference>
<keyword evidence="3" id="KW-0645">Protease</keyword>
<proteinExistence type="predicted"/>
<dbReference type="STRING" id="1285928.SAMN04487894_103330"/>
<evidence type="ECO:0000259" key="2">
    <source>
        <dbReference type="Pfam" id="PF01433"/>
    </source>
</evidence>
<dbReference type="Pfam" id="PF01433">
    <property type="entry name" value="Peptidase_M1"/>
    <property type="match status" value="1"/>
</dbReference>
<dbReference type="GO" id="GO:0008270">
    <property type="term" value="F:zinc ion binding"/>
    <property type="evidence" value="ECO:0007669"/>
    <property type="project" value="InterPro"/>
</dbReference>
<dbReference type="Proteomes" id="UP000198757">
    <property type="component" value="Unassembled WGS sequence"/>
</dbReference>
<accession>A0A1G6NPG5</accession>
<feature type="signal peptide" evidence="1">
    <location>
        <begin position="1"/>
        <end position="29"/>
    </location>
</feature>
<name>A0A1G6NPG5_NIADE</name>
<dbReference type="InterPro" id="IPR027268">
    <property type="entry name" value="Peptidase_M4/M1_CTD_sf"/>
</dbReference>
<sequence>MVILPFFIGVNVYYMKKSSLLAIFTVVSAAVGAQSNYNPAEAFAPLFYPSAGNEYRSASGEPGPRYWQNRADYNIVSTLDTAGHTVAAKVEILYTNNSPDALKFLWLQTDQNTYRKDSRASATTTASGGRWANTMFTEGDVIRSMVIEENGKKYTPEYMTSDTRTQVWLSSPLKAAGGKLKLTIEYSFEIPEYGSDRMGRMNTRNGWIYEIAQWFPRMAVYDDIQGWNVLPYLGQGEFYLEYGDISYSVTAPANMIVVGSGELLNPAECFTPEEARRYAAAKLSDKTVLIRSAEEIGKSGMSNRKGTTTWRYKIQDTRDVAWGASNAFVLDGAQIDLPGGKKSMALSAYPVESIGADGWQRSTEMVKGCIEFYSKHLFVFPYPVATNVAGIVGGMEYPGIVFCSYKSKGKDLWGVTDHEFGHTWFPMIVGSNERKYAWMDEGFNTFINGLSSAAFNNGEFKKQSYFDDPAVGETVKSVFSDKGDVLMTAPDVVQQANLGNTAYFKPSLMLQALRNVVLGEKRFDAAFREYINRWAFRHPTPWDFFRTMENVGGEDLAWFWRGWVFNNWKTDQAVRSVKYNNSVPANGAQIIIENLQQMPMPVTVLVKERNGKEQIIQLPVEIWQRSGTYAFEVATTTQIMEVTIDPDKKILDWDRSNNTWTGR</sequence>
<evidence type="ECO:0000256" key="1">
    <source>
        <dbReference type="SAM" id="SignalP"/>
    </source>
</evidence>
<feature type="domain" description="Peptidase M1 membrane alanine aminopeptidase" evidence="2">
    <location>
        <begin position="392"/>
        <end position="563"/>
    </location>
</feature>
<evidence type="ECO:0000313" key="3">
    <source>
        <dbReference type="EMBL" id="SDC69055.1"/>
    </source>
</evidence>
<protein>
    <submittedName>
        <fullName evidence="3">Aminopeptidase N</fullName>
    </submittedName>
</protein>
<evidence type="ECO:0000313" key="4">
    <source>
        <dbReference type="Proteomes" id="UP000198757"/>
    </source>
</evidence>
<dbReference type="CDD" id="cd09604">
    <property type="entry name" value="M1_APN_like"/>
    <property type="match status" value="1"/>
</dbReference>
<keyword evidence="3" id="KW-0031">Aminopeptidase</keyword>
<reference evidence="4" key="1">
    <citation type="submission" date="2016-10" db="EMBL/GenBank/DDBJ databases">
        <authorList>
            <person name="Varghese N."/>
            <person name="Submissions S."/>
        </authorList>
    </citation>
    <scope>NUCLEOTIDE SEQUENCE [LARGE SCALE GENOMIC DNA]</scope>
    <source>
        <strain evidence="4">DSM 25811 / CCM 8410 / LMG 26954 / E90</strain>
    </source>
</reference>
<dbReference type="AlphaFoldDB" id="A0A1G6NPG5"/>
<dbReference type="GO" id="GO:0004177">
    <property type="term" value="F:aminopeptidase activity"/>
    <property type="evidence" value="ECO:0007669"/>
    <property type="project" value="UniProtKB-KW"/>
</dbReference>
<dbReference type="SUPFAM" id="SSF55486">
    <property type="entry name" value="Metalloproteases ('zincins'), catalytic domain"/>
    <property type="match status" value="1"/>
</dbReference>
<dbReference type="InterPro" id="IPR014782">
    <property type="entry name" value="Peptidase_M1_dom"/>
</dbReference>
<gene>
    <name evidence="3" type="ORF">SAMN04487894_103330</name>
</gene>
<keyword evidence="3" id="KW-0378">Hydrolase</keyword>
<dbReference type="EMBL" id="FMZO01000003">
    <property type="protein sequence ID" value="SDC69055.1"/>
    <property type="molecule type" value="Genomic_DNA"/>
</dbReference>